<dbReference type="Gene3D" id="1.10.1660.10">
    <property type="match status" value="1"/>
</dbReference>
<dbReference type="Proteomes" id="UP000093943">
    <property type="component" value="Unassembled WGS sequence"/>
</dbReference>
<organism evidence="2 3">
    <name type="scientific">Mycolicibacter sinensis (strain JDM601)</name>
    <name type="common">Mycobacterium sinense</name>
    <dbReference type="NCBI Taxonomy" id="875328"/>
    <lineage>
        <taxon>Bacteria</taxon>
        <taxon>Bacillati</taxon>
        <taxon>Actinomycetota</taxon>
        <taxon>Actinomycetes</taxon>
        <taxon>Mycobacteriales</taxon>
        <taxon>Mycobacteriaceae</taxon>
        <taxon>Mycolicibacter</taxon>
    </lineage>
</organism>
<dbReference type="AlphaFoldDB" id="A0A1A2XR07"/>
<accession>A0A1A2XR07</accession>
<protein>
    <recommendedName>
        <fullName evidence="1">Helix-turn-helix domain-containing protein</fullName>
    </recommendedName>
</protein>
<evidence type="ECO:0000313" key="2">
    <source>
        <dbReference type="EMBL" id="OBI28189.1"/>
    </source>
</evidence>
<evidence type="ECO:0000259" key="1">
    <source>
        <dbReference type="Pfam" id="PF12728"/>
    </source>
</evidence>
<dbReference type="EMBL" id="LZKG01000106">
    <property type="protein sequence ID" value="OBI28189.1"/>
    <property type="molecule type" value="Genomic_DNA"/>
</dbReference>
<dbReference type="GO" id="GO:0003677">
    <property type="term" value="F:DNA binding"/>
    <property type="evidence" value="ECO:0007669"/>
    <property type="project" value="InterPro"/>
</dbReference>
<reference evidence="3" key="1">
    <citation type="submission" date="2016-06" db="EMBL/GenBank/DDBJ databases">
        <authorList>
            <person name="Sutton G."/>
            <person name="Brinkac L."/>
            <person name="Sanka R."/>
            <person name="Adams M."/>
            <person name="Lau E."/>
            <person name="Sam S."/>
            <person name="Sreng N."/>
            <person name="Him V."/>
            <person name="Kerleguer A."/>
            <person name="Cheng S."/>
        </authorList>
    </citation>
    <scope>NUCLEOTIDE SEQUENCE [LARGE SCALE GENOMIC DNA]</scope>
    <source>
        <strain evidence="3">E1876</strain>
    </source>
</reference>
<comment type="caution">
    <text evidence="2">The sequence shown here is derived from an EMBL/GenBank/DDBJ whole genome shotgun (WGS) entry which is preliminary data.</text>
</comment>
<name>A0A1A2XR07_MYCSD</name>
<dbReference type="GO" id="GO:0006355">
    <property type="term" value="P:regulation of DNA-templated transcription"/>
    <property type="evidence" value="ECO:0007669"/>
    <property type="project" value="InterPro"/>
</dbReference>
<dbReference type="SUPFAM" id="SSF46955">
    <property type="entry name" value="Putative DNA-binding domain"/>
    <property type="match status" value="1"/>
</dbReference>
<dbReference type="InterPro" id="IPR041657">
    <property type="entry name" value="HTH_17"/>
</dbReference>
<sequence>MPLTSPWSPADNANDRLLDVSDAARIMGVKPATIRTWARRGYIGLDGTRQRLRLRGIDERGRRYYSWFDVAKAERATRDRAGRHFPRLTEDTEIF</sequence>
<dbReference type="InterPro" id="IPR009061">
    <property type="entry name" value="DNA-bd_dom_put_sf"/>
</dbReference>
<feature type="domain" description="Helix-turn-helix" evidence="1">
    <location>
        <begin position="17"/>
        <end position="54"/>
    </location>
</feature>
<evidence type="ECO:0000313" key="3">
    <source>
        <dbReference type="Proteomes" id="UP000093943"/>
    </source>
</evidence>
<dbReference type="Pfam" id="PF12728">
    <property type="entry name" value="HTH_17"/>
    <property type="match status" value="1"/>
</dbReference>
<gene>
    <name evidence="2" type="ORF">A5710_04080</name>
</gene>
<proteinExistence type="predicted"/>